<accession>A0A645FNJ5</accession>
<name>A0A645FNJ5_9ZZZZ</name>
<dbReference type="AlphaFoldDB" id="A0A645FNJ5"/>
<protein>
    <submittedName>
        <fullName evidence="1">Uncharacterized protein</fullName>
    </submittedName>
</protein>
<comment type="caution">
    <text evidence="1">The sequence shown here is derived from an EMBL/GenBank/DDBJ whole genome shotgun (WGS) entry which is preliminary data.</text>
</comment>
<dbReference type="EMBL" id="VSSQ01062309">
    <property type="protein sequence ID" value="MPN15510.1"/>
    <property type="molecule type" value="Genomic_DNA"/>
</dbReference>
<evidence type="ECO:0000313" key="1">
    <source>
        <dbReference type="EMBL" id="MPN15510.1"/>
    </source>
</evidence>
<gene>
    <name evidence="1" type="ORF">SDC9_162844</name>
</gene>
<organism evidence="1">
    <name type="scientific">bioreactor metagenome</name>
    <dbReference type="NCBI Taxonomy" id="1076179"/>
    <lineage>
        <taxon>unclassified sequences</taxon>
        <taxon>metagenomes</taxon>
        <taxon>ecological metagenomes</taxon>
    </lineage>
</organism>
<sequence>MLLDPQLDIEVTGGAAAGADLALGGQVDPVAGVHPGGHLDIERPGGAHPSLPGALRAGVRDDRAVAAAGRARRGGPDVAEEGPLHLGDLAGAVTRPAGDRGVALGRAGATAPGAQHRGVDLQCLGRPEGRLGQGE</sequence>
<reference evidence="1" key="1">
    <citation type="submission" date="2019-08" db="EMBL/GenBank/DDBJ databases">
        <authorList>
            <person name="Kucharzyk K."/>
            <person name="Murdoch R.W."/>
            <person name="Higgins S."/>
            <person name="Loffler F."/>
        </authorList>
    </citation>
    <scope>NUCLEOTIDE SEQUENCE</scope>
</reference>
<proteinExistence type="predicted"/>